<dbReference type="PANTHER" id="PTHR43045:SF1">
    <property type="entry name" value="SHIKIMATE TRANSPORTER"/>
    <property type="match status" value="1"/>
</dbReference>
<comment type="subcellular location">
    <subcellularLocation>
        <location evidence="1">Cell membrane</location>
        <topology evidence="1">Multi-pass membrane protein</topology>
    </subcellularLocation>
</comment>
<dbReference type="RefSeq" id="WP_318279345.1">
    <property type="nucleotide sequence ID" value="NZ_BJUU01000037.1"/>
</dbReference>
<evidence type="ECO:0000313" key="9">
    <source>
        <dbReference type="EMBL" id="GEK81653.1"/>
    </source>
</evidence>
<evidence type="ECO:0000256" key="5">
    <source>
        <dbReference type="ARBA" id="ARBA00022989"/>
    </source>
</evidence>
<dbReference type="InterPro" id="IPR005829">
    <property type="entry name" value="Sugar_transporter_CS"/>
</dbReference>
<feature type="transmembrane region" description="Helical" evidence="7">
    <location>
        <begin position="91"/>
        <end position="112"/>
    </location>
</feature>
<feature type="transmembrane region" description="Helical" evidence="7">
    <location>
        <begin position="118"/>
        <end position="148"/>
    </location>
</feature>
<dbReference type="InterPro" id="IPR020846">
    <property type="entry name" value="MFS_dom"/>
</dbReference>
<keyword evidence="3" id="KW-1003">Cell membrane</keyword>
<feature type="transmembrane region" description="Helical" evidence="7">
    <location>
        <begin position="333"/>
        <end position="355"/>
    </location>
</feature>
<dbReference type="Pfam" id="PF00083">
    <property type="entry name" value="Sugar_tr"/>
    <property type="match status" value="1"/>
</dbReference>
<dbReference type="InterPro" id="IPR036259">
    <property type="entry name" value="MFS_trans_sf"/>
</dbReference>
<dbReference type="EMBL" id="BJUU01000037">
    <property type="protein sequence ID" value="GEK81653.1"/>
    <property type="molecule type" value="Genomic_DNA"/>
</dbReference>
<evidence type="ECO:0000256" key="3">
    <source>
        <dbReference type="ARBA" id="ARBA00022475"/>
    </source>
</evidence>
<dbReference type="AlphaFoldDB" id="A0AA87RMJ4"/>
<gene>
    <name evidence="9" type="ORF">ABA31_30040</name>
</gene>
<name>A0AA87RMJ4_9MICO</name>
<keyword evidence="2" id="KW-0813">Transport</keyword>
<evidence type="ECO:0000259" key="8">
    <source>
        <dbReference type="PROSITE" id="PS50850"/>
    </source>
</evidence>
<evidence type="ECO:0000256" key="6">
    <source>
        <dbReference type="ARBA" id="ARBA00023136"/>
    </source>
</evidence>
<reference evidence="9 10" key="1">
    <citation type="submission" date="2019-07" db="EMBL/GenBank/DDBJ databases">
        <title>Whole genome shotgun sequence of Agrococcus baldri NBRC 103055.</title>
        <authorList>
            <person name="Hosoyama A."/>
            <person name="Uohara A."/>
            <person name="Ohji S."/>
            <person name="Ichikawa N."/>
        </authorList>
    </citation>
    <scope>NUCLEOTIDE SEQUENCE [LARGE SCALE GENOMIC DNA]</scope>
    <source>
        <strain evidence="9 10">NBRC 103055</strain>
    </source>
</reference>
<dbReference type="GO" id="GO:0005886">
    <property type="term" value="C:plasma membrane"/>
    <property type="evidence" value="ECO:0007669"/>
    <property type="project" value="UniProtKB-SubCell"/>
</dbReference>
<dbReference type="PROSITE" id="PS00217">
    <property type="entry name" value="SUGAR_TRANSPORT_2"/>
    <property type="match status" value="1"/>
</dbReference>
<feature type="transmembrane region" description="Helical" evidence="7">
    <location>
        <begin position="278"/>
        <end position="297"/>
    </location>
</feature>
<keyword evidence="4 7" id="KW-0812">Transmembrane</keyword>
<feature type="transmembrane region" description="Helical" evidence="7">
    <location>
        <begin position="194"/>
        <end position="213"/>
    </location>
</feature>
<feature type="transmembrane region" description="Helical" evidence="7">
    <location>
        <begin position="309"/>
        <end position="327"/>
    </location>
</feature>
<proteinExistence type="predicted"/>
<evidence type="ECO:0000256" key="2">
    <source>
        <dbReference type="ARBA" id="ARBA00022448"/>
    </source>
</evidence>
<comment type="caution">
    <text evidence="9">The sequence shown here is derived from an EMBL/GenBank/DDBJ whole genome shotgun (WGS) entry which is preliminary data.</text>
</comment>
<evidence type="ECO:0000313" key="10">
    <source>
        <dbReference type="Proteomes" id="UP000321749"/>
    </source>
</evidence>
<feature type="transmembrane region" description="Helical" evidence="7">
    <location>
        <begin position="244"/>
        <end position="266"/>
    </location>
</feature>
<dbReference type="SUPFAM" id="SSF103473">
    <property type="entry name" value="MFS general substrate transporter"/>
    <property type="match status" value="1"/>
</dbReference>
<dbReference type="InterPro" id="IPR011701">
    <property type="entry name" value="MFS"/>
</dbReference>
<evidence type="ECO:0000256" key="4">
    <source>
        <dbReference type="ARBA" id="ARBA00022692"/>
    </source>
</evidence>
<dbReference type="Proteomes" id="UP000321749">
    <property type="component" value="Unassembled WGS sequence"/>
</dbReference>
<feature type="transmembrane region" description="Helical" evidence="7">
    <location>
        <begin position="401"/>
        <end position="422"/>
    </location>
</feature>
<organism evidence="9 10">
    <name type="scientific">Agrococcus baldri</name>
    <dbReference type="NCBI Taxonomy" id="153730"/>
    <lineage>
        <taxon>Bacteria</taxon>
        <taxon>Bacillati</taxon>
        <taxon>Actinomycetota</taxon>
        <taxon>Actinomycetes</taxon>
        <taxon>Micrococcales</taxon>
        <taxon>Microbacteriaceae</taxon>
        <taxon>Agrococcus</taxon>
    </lineage>
</organism>
<dbReference type="PANTHER" id="PTHR43045">
    <property type="entry name" value="SHIKIMATE TRANSPORTER"/>
    <property type="match status" value="1"/>
</dbReference>
<dbReference type="PROSITE" id="PS50850">
    <property type="entry name" value="MFS"/>
    <property type="match status" value="1"/>
</dbReference>
<dbReference type="PROSITE" id="PS00216">
    <property type="entry name" value="SUGAR_TRANSPORT_1"/>
    <property type="match status" value="1"/>
</dbReference>
<keyword evidence="10" id="KW-1185">Reference proteome</keyword>
<accession>A0AA87RMJ4</accession>
<dbReference type="InterPro" id="IPR005828">
    <property type="entry name" value="MFS_sugar_transport-like"/>
</dbReference>
<dbReference type="Gene3D" id="1.20.1250.20">
    <property type="entry name" value="MFS general substrate transporter like domains"/>
    <property type="match status" value="2"/>
</dbReference>
<keyword evidence="5 7" id="KW-1133">Transmembrane helix</keyword>
<keyword evidence="6 7" id="KW-0472">Membrane</keyword>
<feature type="transmembrane region" description="Helical" evidence="7">
    <location>
        <begin position="376"/>
        <end position="395"/>
    </location>
</feature>
<dbReference type="Pfam" id="PF07690">
    <property type="entry name" value="MFS_1"/>
    <property type="match status" value="1"/>
</dbReference>
<evidence type="ECO:0000256" key="7">
    <source>
        <dbReference type="SAM" id="Phobius"/>
    </source>
</evidence>
<sequence>MSNTDSVEAKRKNSPTRAAIAAMAGGTLEYYDNYIYALAAALVFGQVFFPSGDTGLGTVLALATFAVSYVARPLGAVLLGHFGDKIGRKKVLVAILVLMGTCTFAIGLLPSYAQIGAWAPILLVTLRILQGISVGGETAAATVLTIEIAPPRRRAFFTSWAPNGIVGGFVLATLIFIPISAMPQEALVAWGWRIPFLLSVIVTIAGFIIRATLDEPEAFIEAKEDRALVKVPVLEVFRSHWSSILRVIFCSLAFAIDTVIKVYALAFATTEYGISESTMLWVLIVSHVGALATQPFLAMLADRIGRRPVFIAGNIACAAMLFGYFSAIQAQNIPMLFITGFLSVAGAYAAINAVYPSMFAEMFNLKVRQTGMALGQQIGLIASGFAPSVYLALTASDPSNWLPVAIISAVIAGIAVISALTAKETAFVPLDNLGNAITRSHTIAGVESAESSAVQSSPAAEKIGAQS</sequence>
<feature type="transmembrane region" description="Helical" evidence="7">
    <location>
        <begin position="160"/>
        <end position="182"/>
    </location>
</feature>
<dbReference type="GO" id="GO:0022857">
    <property type="term" value="F:transmembrane transporter activity"/>
    <property type="evidence" value="ECO:0007669"/>
    <property type="project" value="InterPro"/>
</dbReference>
<dbReference type="CDD" id="cd17369">
    <property type="entry name" value="MFS_ShiA_like"/>
    <property type="match status" value="1"/>
</dbReference>
<feature type="domain" description="Major facilitator superfamily (MFS) profile" evidence="8">
    <location>
        <begin position="18"/>
        <end position="426"/>
    </location>
</feature>
<evidence type="ECO:0000256" key="1">
    <source>
        <dbReference type="ARBA" id="ARBA00004651"/>
    </source>
</evidence>
<protein>
    <submittedName>
        <fullName evidence="9">MFS transporter</fullName>
    </submittedName>
</protein>
<feature type="transmembrane region" description="Helical" evidence="7">
    <location>
        <begin position="55"/>
        <end position="79"/>
    </location>
</feature>